<organism evidence="1 2">
    <name type="scientific">Ditylenchus destructor</name>
    <dbReference type="NCBI Taxonomy" id="166010"/>
    <lineage>
        <taxon>Eukaryota</taxon>
        <taxon>Metazoa</taxon>
        <taxon>Ecdysozoa</taxon>
        <taxon>Nematoda</taxon>
        <taxon>Chromadorea</taxon>
        <taxon>Rhabditida</taxon>
        <taxon>Tylenchina</taxon>
        <taxon>Tylenchomorpha</taxon>
        <taxon>Sphaerularioidea</taxon>
        <taxon>Anguinidae</taxon>
        <taxon>Anguininae</taxon>
        <taxon>Ditylenchus</taxon>
    </lineage>
</organism>
<comment type="caution">
    <text evidence="1">The sequence shown here is derived from an EMBL/GenBank/DDBJ whole genome shotgun (WGS) entry which is preliminary data.</text>
</comment>
<proteinExistence type="predicted"/>
<protein>
    <submittedName>
        <fullName evidence="1">Uncharacterized protein</fullName>
    </submittedName>
</protein>
<evidence type="ECO:0000313" key="1">
    <source>
        <dbReference type="EMBL" id="KAI1711381.1"/>
    </source>
</evidence>
<name>A0AAD4R5S7_9BILA</name>
<sequence length="528" mass="58072">MNQFEGLFDDEEWLNQNMDLGLMEVDTEDSTDSEAQIGSNGKKRNSYTIDYKLEAIQALEIYSAKRVAVKSNSSFRKNWTKKRIITMDMKILLVERAPPVGGAEKAYISMPLTFAPLAPQPAPAAPIFGCATRAPASPSCAQVITTITILNTIFRERRSRTQTVIMDHGSPHGAQGNGPPAQQGWQGPPTFVLDQQGNPLMEYIPYDQYATPTTCPYNGSPLPSSLQYQEIPRQFVPPPKSPTIPPYQRLYSPPPPNTVPVVESSGAYGYEPIQGGDGTRGGVPPGALSFQNLIWFLSTQMTSDQNERQRIETAIMAVKNSYKVDLNPATAAQSAWTVGKHMSDMIDMLKADLEKPGADTESMSTIIQAGQIYCLSSVLNPRNKPPEHNIKTNYAHYASFQFEKLKNLLGFIDTKFGACNAAMLHIFLELSYNSVNGQEIDRTLLMGVVNSHIHKPNSKMGAFFRFTTAAVDFFAPPKPAGTNNNIWTPPTAGPQHGQPGHHCTTPACQALDHAASQFTNGNPNYWEN</sequence>
<dbReference type="AlphaFoldDB" id="A0AAD4R5S7"/>
<dbReference type="Proteomes" id="UP001201812">
    <property type="component" value="Unassembled WGS sequence"/>
</dbReference>
<accession>A0AAD4R5S7</accession>
<keyword evidence="2" id="KW-1185">Reference proteome</keyword>
<reference evidence="1" key="1">
    <citation type="submission" date="2022-01" db="EMBL/GenBank/DDBJ databases">
        <title>Genome Sequence Resource for Two Populations of Ditylenchus destructor, the Migratory Endoparasitic Phytonematode.</title>
        <authorList>
            <person name="Zhang H."/>
            <person name="Lin R."/>
            <person name="Xie B."/>
        </authorList>
    </citation>
    <scope>NUCLEOTIDE SEQUENCE</scope>
    <source>
        <strain evidence="1">BazhouSP</strain>
    </source>
</reference>
<evidence type="ECO:0000313" key="2">
    <source>
        <dbReference type="Proteomes" id="UP001201812"/>
    </source>
</evidence>
<gene>
    <name evidence="1" type="ORF">DdX_10260</name>
</gene>
<dbReference type="EMBL" id="JAKKPZ010000022">
    <property type="protein sequence ID" value="KAI1711381.1"/>
    <property type="molecule type" value="Genomic_DNA"/>
</dbReference>